<keyword evidence="1" id="KW-0175">Coiled coil</keyword>
<dbReference type="PROSITE" id="PS51257">
    <property type="entry name" value="PROKAR_LIPOPROTEIN"/>
    <property type="match status" value="1"/>
</dbReference>
<dbReference type="EMBL" id="PNBW01000032">
    <property type="protein sequence ID" value="TMO76084.1"/>
    <property type="molecule type" value="Genomic_DNA"/>
</dbReference>
<protein>
    <recommendedName>
        <fullName evidence="2">YMGG-like Gly-zipper domain-containing protein</fullName>
    </recommendedName>
</protein>
<proteinExistence type="predicted"/>
<feature type="domain" description="YMGG-like Gly-zipper" evidence="2">
    <location>
        <begin position="29"/>
        <end position="70"/>
    </location>
</feature>
<organism evidence="3 4">
    <name type="scientific">Pseudoalteromonas aurantia</name>
    <dbReference type="NCBI Taxonomy" id="43654"/>
    <lineage>
        <taxon>Bacteria</taxon>
        <taxon>Pseudomonadati</taxon>
        <taxon>Pseudomonadota</taxon>
        <taxon>Gammaproteobacteria</taxon>
        <taxon>Alteromonadales</taxon>
        <taxon>Pseudoalteromonadaceae</taxon>
        <taxon>Pseudoalteromonas</taxon>
    </lineage>
</organism>
<accession>A0ABY2VZP4</accession>
<gene>
    <name evidence="3" type="ORF">CWC20_06165</name>
</gene>
<evidence type="ECO:0000313" key="3">
    <source>
        <dbReference type="EMBL" id="TMO76084.1"/>
    </source>
</evidence>
<reference evidence="4" key="1">
    <citation type="submission" date="2019-06" db="EMBL/GenBank/DDBJ databases">
        <title>Co-occurence of chitin degradation, pigmentation and bioactivity in marine Pseudoalteromonas.</title>
        <authorList>
            <person name="Sonnenschein E.C."/>
            <person name="Bech P.K."/>
        </authorList>
    </citation>
    <scope>NUCLEOTIDE SEQUENCE [LARGE SCALE GENOMIC DNA]</scope>
    <source>
        <strain evidence="4">S3895</strain>
    </source>
</reference>
<feature type="coiled-coil region" evidence="1">
    <location>
        <begin position="90"/>
        <end position="131"/>
    </location>
</feature>
<dbReference type="Proteomes" id="UP000307164">
    <property type="component" value="Unassembled WGS sequence"/>
</dbReference>
<dbReference type="InterPro" id="IPR027367">
    <property type="entry name" value="Gly-zipper_YMGG"/>
</dbReference>
<keyword evidence="4" id="KW-1185">Reference proteome</keyword>
<evidence type="ECO:0000313" key="4">
    <source>
        <dbReference type="Proteomes" id="UP000307164"/>
    </source>
</evidence>
<dbReference type="Pfam" id="PF13441">
    <property type="entry name" value="Gly-zipper_YMGG"/>
    <property type="match status" value="1"/>
</dbReference>
<evidence type="ECO:0000256" key="1">
    <source>
        <dbReference type="SAM" id="Coils"/>
    </source>
</evidence>
<dbReference type="RefSeq" id="WP_138676315.1">
    <property type="nucleotide sequence ID" value="NZ_PNBW01000032.1"/>
</dbReference>
<sequence length="212" mass="22964">MNKQKQLIGAVMLVSVLSGCAITDSTQTRAENAATGAMIGGAIGLVLGDNKQSALLGAAVGALIGDLYGRSVVKKKQDYANTEAYMLDVLKDAEQKLLAAKDERVLIEQSIAQHEAQLEALRAERAEVHSDTKGLEESQQSISTSLSKSNKLLAILKDEIAYQKDVLEQEKAAISVQLVSQSETVMTKLEAEKKALEKLHLQLASLDRRKLY</sequence>
<comment type="caution">
    <text evidence="3">The sequence shown here is derived from an EMBL/GenBank/DDBJ whole genome shotgun (WGS) entry which is preliminary data.</text>
</comment>
<name>A0ABY2VZP4_9GAMM</name>
<feature type="coiled-coil region" evidence="1">
    <location>
        <begin position="179"/>
        <end position="209"/>
    </location>
</feature>
<evidence type="ECO:0000259" key="2">
    <source>
        <dbReference type="Pfam" id="PF13441"/>
    </source>
</evidence>